<keyword evidence="3 9" id="KW-0347">Helicase</keyword>
<dbReference type="EC" id="3.6.4.13" evidence="9"/>
<keyword evidence="4 9" id="KW-0067">ATP-binding</keyword>
<dbReference type="Ensembl" id="ENSEBUT00000013018.1">
    <property type="protein sequence ID" value="ENSEBUP00000012442.1"/>
    <property type="gene ID" value="ENSEBUG00000007794.1"/>
</dbReference>
<feature type="region of interest" description="Disordered" evidence="10">
    <location>
        <begin position="711"/>
        <end position="735"/>
    </location>
</feature>
<dbReference type="Pfam" id="PF00271">
    <property type="entry name" value="Helicase_C"/>
    <property type="match status" value="1"/>
</dbReference>
<comment type="similarity">
    <text evidence="6">Belongs to the DEAD box helicase family. DDX10/DBP4 subfamily.</text>
</comment>
<keyword evidence="15" id="KW-1185">Reference proteome</keyword>
<dbReference type="PROSITE" id="PS51195">
    <property type="entry name" value="Q_MOTIF"/>
    <property type="match status" value="1"/>
</dbReference>
<feature type="compositionally biased region" description="Basic and acidic residues" evidence="10">
    <location>
        <begin position="661"/>
        <end position="672"/>
    </location>
</feature>
<accession>A0A8C4QB94</accession>
<dbReference type="PROSITE" id="PS51192">
    <property type="entry name" value="HELICASE_ATP_BIND_1"/>
    <property type="match status" value="1"/>
</dbReference>
<evidence type="ECO:0000256" key="3">
    <source>
        <dbReference type="ARBA" id="ARBA00022806"/>
    </source>
</evidence>
<feature type="region of interest" description="Disordered" evidence="10">
    <location>
        <begin position="752"/>
        <end position="867"/>
    </location>
</feature>
<dbReference type="CDD" id="cd18787">
    <property type="entry name" value="SF2_C_DEAD"/>
    <property type="match status" value="1"/>
</dbReference>
<dbReference type="InterPro" id="IPR011545">
    <property type="entry name" value="DEAD/DEAH_box_helicase_dom"/>
</dbReference>
<evidence type="ECO:0000313" key="15">
    <source>
        <dbReference type="Proteomes" id="UP000694388"/>
    </source>
</evidence>
<dbReference type="InterPro" id="IPR014014">
    <property type="entry name" value="RNA_helicase_DEAD_Q_motif"/>
</dbReference>
<dbReference type="PANTHER" id="PTHR24031">
    <property type="entry name" value="RNA HELICASE"/>
    <property type="match status" value="1"/>
</dbReference>
<name>A0A8C4QB94_EPTBU</name>
<feature type="compositionally biased region" description="Basic residues" evidence="10">
    <location>
        <begin position="755"/>
        <end position="766"/>
    </location>
</feature>
<dbReference type="SMART" id="SM00490">
    <property type="entry name" value="HELICc"/>
    <property type="match status" value="1"/>
</dbReference>
<dbReference type="Gene3D" id="3.40.50.300">
    <property type="entry name" value="P-loop containing nucleotide triphosphate hydrolases"/>
    <property type="match status" value="2"/>
</dbReference>
<feature type="compositionally biased region" description="Polar residues" evidence="10">
    <location>
        <begin position="818"/>
        <end position="829"/>
    </location>
</feature>
<dbReference type="GO" id="GO:0003724">
    <property type="term" value="F:RNA helicase activity"/>
    <property type="evidence" value="ECO:0007669"/>
    <property type="project" value="UniProtKB-EC"/>
</dbReference>
<dbReference type="InterPro" id="IPR001650">
    <property type="entry name" value="Helicase_C-like"/>
</dbReference>
<dbReference type="InterPro" id="IPR014001">
    <property type="entry name" value="Helicase_ATP-bd"/>
</dbReference>
<dbReference type="AlphaFoldDB" id="A0A8C4QB94"/>
<evidence type="ECO:0000256" key="5">
    <source>
        <dbReference type="ARBA" id="ARBA00022884"/>
    </source>
</evidence>
<evidence type="ECO:0000256" key="10">
    <source>
        <dbReference type="SAM" id="MobiDB-lite"/>
    </source>
</evidence>
<feature type="region of interest" description="Disordered" evidence="10">
    <location>
        <begin position="588"/>
        <end position="632"/>
    </location>
</feature>
<evidence type="ECO:0000259" key="12">
    <source>
        <dbReference type="PROSITE" id="PS51194"/>
    </source>
</evidence>
<proteinExistence type="inferred from homology"/>
<evidence type="ECO:0000256" key="1">
    <source>
        <dbReference type="ARBA" id="ARBA00022741"/>
    </source>
</evidence>
<feature type="compositionally biased region" description="Acidic residues" evidence="10">
    <location>
        <begin position="784"/>
        <end position="795"/>
    </location>
</feature>
<feature type="short sequence motif" description="Q motif" evidence="8">
    <location>
        <begin position="92"/>
        <end position="120"/>
    </location>
</feature>
<evidence type="ECO:0000313" key="14">
    <source>
        <dbReference type="Ensembl" id="ENSEBUP00000012357.1"/>
    </source>
</evidence>
<dbReference type="InterPro" id="IPR027417">
    <property type="entry name" value="P-loop_NTPase"/>
</dbReference>
<comment type="function">
    <text evidence="9">RNA helicase.</text>
</comment>
<comment type="catalytic activity">
    <reaction evidence="7 9">
        <text>ATP + H2O = ADP + phosphate + H(+)</text>
        <dbReference type="Rhea" id="RHEA:13065"/>
        <dbReference type="ChEBI" id="CHEBI:15377"/>
        <dbReference type="ChEBI" id="CHEBI:15378"/>
        <dbReference type="ChEBI" id="CHEBI:30616"/>
        <dbReference type="ChEBI" id="CHEBI:43474"/>
        <dbReference type="ChEBI" id="CHEBI:456216"/>
        <dbReference type="EC" id="3.6.4.13"/>
    </reaction>
</comment>
<keyword evidence="1 9" id="KW-0547">Nucleotide-binding</keyword>
<protein>
    <recommendedName>
        <fullName evidence="9">ATP-dependent RNA helicase</fullName>
        <ecNumber evidence="9">3.6.4.13</ecNumber>
    </recommendedName>
</protein>
<dbReference type="GeneTree" id="ENSGT00550000074980"/>
<feature type="domain" description="Helicase C-terminal" evidence="12">
    <location>
        <begin position="323"/>
        <end position="475"/>
    </location>
</feature>
<dbReference type="CDD" id="cd17941">
    <property type="entry name" value="DEADc_DDX10"/>
    <property type="match status" value="1"/>
</dbReference>
<dbReference type="SMART" id="SM01178">
    <property type="entry name" value="DUF4217"/>
    <property type="match status" value="1"/>
</dbReference>
<evidence type="ECO:0000256" key="2">
    <source>
        <dbReference type="ARBA" id="ARBA00022801"/>
    </source>
</evidence>
<dbReference type="Proteomes" id="UP000694388">
    <property type="component" value="Unplaced"/>
</dbReference>
<reference evidence="14" key="1">
    <citation type="submission" date="2025-05" db="UniProtKB">
        <authorList>
            <consortium name="Ensembl"/>
        </authorList>
    </citation>
    <scope>IDENTIFICATION</scope>
</reference>
<evidence type="ECO:0000259" key="11">
    <source>
        <dbReference type="PROSITE" id="PS51192"/>
    </source>
</evidence>
<dbReference type="SUPFAM" id="SSF52540">
    <property type="entry name" value="P-loop containing nucleoside triphosphate hydrolases"/>
    <property type="match status" value="1"/>
</dbReference>
<feature type="domain" description="DEAD-box RNA helicase Q" evidence="13">
    <location>
        <begin position="92"/>
        <end position="120"/>
    </location>
</feature>
<dbReference type="PROSITE" id="PS00039">
    <property type="entry name" value="DEAD_ATP_HELICASE"/>
    <property type="match status" value="1"/>
</dbReference>
<keyword evidence="2 9" id="KW-0378">Hydrolase</keyword>
<dbReference type="InterPro" id="IPR000629">
    <property type="entry name" value="RNA-helicase_DEAD-box_CS"/>
</dbReference>
<evidence type="ECO:0000259" key="13">
    <source>
        <dbReference type="PROSITE" id="PS51195"/>
    </source>
</evidence>
<dbReference type="Pfam" id="PF13959">
    <property type="entry name" value="CTE_SPB4"/>
    <property type="match status" value="1"/>
</dbReference>
<dbReference type="PROSITE" id="PS51194">
    <property type="entry name" value="HELICASE_CTER"/>
    <property type="match status" value="1"/>
</dbReference>
<dbReference type="FunFam" id="3.40.50.300:FF:001089">
    <property type="entry name" value="RNA helicase"/>
    <property type="match status" value="1"/>
</dbReference>
<dbReference type="SMART" id="SM00487">
    <property type="entry name" value="DEXDc"/>
    <property type="match status" value="1"/>
</dbReference>
<dbReference type="GO" id="GO:0016787">
    <property type="term" value="F:hydrolase activity"/>
    <property type="evidence" value="ECO:0007669"/>
    <property type="project" value="UniProtKB-KW"/>
</dbReference>
<dbReference type="InterPro" id="IPR025313">
    <property type="entry name" value="SPB4-like_CTE"/>
</dbReference>
<comment type="domain">
    <text evidence="9">The Q motif is unique to and characteristic of the DEAD box family of RNA helicases and controls ATP binding and hydrolysis.</text>
</comment>
<feature type="compositionally biased region" description="Basic residues" evidence="10">
    <location>
        <begin position="673"/>
        <end position="682"/>
    </location>
</feature>
<evidence type="ECO:0000256" key="7">
    <source>
        <dbReference type="ARBA" id="ARBA00047984"/>
    </source>
</evidence>
<dbReference type="GO" id="GO:0003723">
    <property type="term" value="F:RNA binding"/>
    <property type="evidence" value="ECO:0007669"/>
    <property type="project" value="UniProtKB-UniRule"/>
</dbReference>
<keyword evidence="5 9" id="KW-0694">RNA-binding</keyword>
<dbReference type="Pfam" id="PF00270">
    <property type="entry name" value="DEAD"/>
    <property type="match status" value="1"/>
</dbReference>
<dbReference type="Ensembl" id="ENSEBUT00000012793.1">
    <property type="protein sequence ID" value="ENSEBUP00000012217.1"/>
    <property type="gene ID" value="ENSEBUG00000007794.1"/>
</dbReference>
<organism evidence="14 15">
    <name type="scientific">Eptatretus burgeri</name>
    <name type="common">Inshore hagfish</name>
    <dbReference type="NCBI Taxonomy" id="7764"/>
    <lineage>
        <taxon>Eukaryota</taxon>
        <taxon>Metazoa</taxon>
        <taxon>Chordata</taxon>
        <taxon>Craniata</taxon>
        <taxon>Vertebrata</taxon>
        <taxon>Cyclostomata</taxon>
        <taxon>Myxini</taxon>
        <taxon>Myxiniformes</taxon>
        <taxon>Myxinidae</taxon>
        <taxon>Eptatretinae</taxon>
        <taxon>Eptatretus</taxon>
    </lineage>
</organism>
<evidence type="ECO:0000256" key="9">
    <source>
        <dbReference type="RuleBase" id="RU365068"/>
    </source>
</evidence>
<feature type="domain" description="Helicase ATP-binding" evidence="11">
    <location>
        <begin position="123"/>
        <end position="297"/>
    </location>
</feature>
<evidence type="ECO:0000256" key="4">
    <source>
        <dbReference type="ARBA" id="ARBA00022840"/>
    </source>
</evidence>
<sequence>MATKRPVDPVHDFIKWKKKHESRKKAFRKSRQTAKQPQYIEEDKAIKLLADKYSTVSSARPPLLGSCPLPLGSWFTWNVFVPLLQINAEEIANFSDFPLSSKTLKGLQDAGYCQPTEIQRKSIGPALCGRDILGAAKTGSGKTLAFLIPILECLFRKQWTREDGLGILIISPTRELALQTYTFLCKVGKKHEFSAGLVIGGKDLKQEMSCIHHTNIVICTPGRLLQHFDQTTYFYASNLLMLVLDEADRILDLGFASTMNAIVENLPKERQTLLYSATQTKSVRDLARLSLHNPEYVWVHEKAKYSTPATLDQNYVVCELPQKINMLYSFLRSHVKKKIMVFFTSCKQVQYLYYAFCRLRPGLPVMALHGKQQQMKRIEVYQEFCQRPNAVLFATDIAARGLDFPAVNWVLQLDCPEDANTYIHRAGRTARYKEGGESLLVLLPSEEPAMVTQLKDRKVPINKIEVNPKKLLDVQSSLEEFLVQDTGLKERAQRCFSSYIRAIFLMRNKEVFDVKKLPLDQYAFSLGLAVAPHIRFLQKAKQQVLHKEGIGKKNDTETGEEFDIDKRIETFCDAFAAKQEHCNRTLTSWKSSPVPSLHQEEEGEDGELSREEPLSDGKAGGCHLDDESSDDDDLSLFTVKQLDMFGARTAVNKQHQEEEEGKSGEKEEDEKKKKQKKSKGNYRIKEAKKLLKKKLKVNTKITFDEGGEVAEAWPPIFPSNAHGESEDDGVTGIDITKAKKRMSIADKIDKEEYRRKIKEKHKKQRFMVKEARRARSGQQQKEDKDEESESDDSETSDAFVLPDADGCFVRTSDEDSQDSSNRGQGSNISENEEDKGDGDSPVPPKKRGRLQEEETEEDDASLDTGLSLAEDEALVLELLRRK</sequence>
<evidence type="ECO:0000256" key="8">
    <source>
        <dbReference type="PROSITE-ProRule" id="PRU00552"/>
    </source>
</evidence>
<dbReference type="Ensembl" id="ENSEBUT00000012932.1">
    <property type="protein sequence ID" value="ENSEBUP00000012357.1"/>
    <property type="gene ID" value="ENSEBUG00000007794.1"/>
</dbReference>
<dbReference type="GO" id="GO:0005524">
    <property type="term" value="F:ATP binding"/>
    <property type="evidence" value="ECO:0007669"/>
    <property type="project" value="UniProtKB-UniRule"/>
</dbReference>
<evidence type="ECO:0000256" key="6">
    <source>
        <dbReference type="ARBA" id="ARBA00038084"/>
    </source>
</evidence>
<feature type="region of interest" description="Disordered" evidence="10">
    <location>
        <begin position="648"/>
        <end position="683"/>
    </location>
</feature>